<dbReference type="AlphaFoldDB" id="A4RVG1"/>
<keyword evidence="3 5" id="KW-1133">Transmembrane helix</keyword>
<feature type="transmembrane region" description="Helical" evidence="5">
    <location>
        <begin position="226"/>
        <end position="248"/>
    </location>
</feature>
<dbReference type="SUPFAM" id="SSF81338">
    <property type="entry name" value="Aquaporin-like"/>
    <property type="match status" value="1"/>
</dbReference>
<dbReference type="OMA" id="CGFMNPA"/>
<evidence type="ECO:0000256" key="5">
    <source>
        <dbReference type="SAM" id="Phobius"/>
    </source>
</evidence>
<keyword evidence="4 5" id="KW-0472">Membrane</keyword>
<keyword evidence="2 5" id="KW-0812">Transmembrane</keyword>
<feature type="transmembrane region" description="Helical" evidence="5">
    <location>
        <begin position="100"/>
        <end position="126"/>
    </location>
</feature>
<dbReference type="GeneID" id="5001219"/>
<comment type="subcellular location">
    <subcellularLocation>
        <location evidence="1">Membrane</location>
        <topology evidence="1">Multi-pass membrane protein</topology>
    </subcellularLocation>
</comment>
<organism evidence="6 7">
    <name type="scientific">Ostreococcus lucimarinus (strain CCE9901)</name>
    <dbReference type="NCBI Taxonomy" id="436017"/>
    <lineage>
        <taxon>Eukaryota</taxon>
        <taxon>Viridiplantae</taxon>
        <taxon>Chlorophyta</taxon>
        <taxon>Mamiellophyceae</taxon>
        <taxon>Mamiellales</taxon>
        <taxon>Bathycoccaceae</taxon>
        <taxon>Ostreococcus</taxon>
    </lineage>
</organism>
<proteinExistence type="predicted"/>
<feature type="transmembrane region" description="Helical" evidence="5">
    <location>
        <begin position="57"/>
        <end position="79"/>
    </location>
</feature>
<reference evidence="6 7" key="1">
    <citation type="journal article" date="2007" name="Proc. Natl. Acad. Sci. U.S.A.">
        <title>The tiny eukaryote Ostreococcus provides genomic insights into the paradox of plankton speciation.</title>
        <authorList>
            <person name="Palenik B."/>
            <person name="Grimwood J."/>
            <person name="Aerts A."/>
            <person name="Rouze P."/>
            <person name="Salamov A."/>
            <person name="Putnam N."/>
            <person name="Dupont C."/>
            <person name="Jorgensen R."/>
            <person name="Derelle E."/>
            <person name="Rombauts S."/>
            <person name="Zhou K."/>
            <person name="Otillar R."/>
            <person name="Merchant S.S."/>
            <person name="Podell S."/>
            <person name="Gaasterland T."/>
            <person name="Napoli C."/>
            <person name="Gendler K."/>
            <person name="Manuell A."/>
            <person name="Tai V."/>
            <person name="Vallon O."/>
            <person name="Piganeau G."/>
            <person name="Jancek S."/>
            <person name="Heijde M."/>
            <person name="Jabbari K."/>
            <person name="Bowler C."/>
            <person name="Lohr M."/>
            <person name="Robbens S."/>
            <person name="Werner G."/>
            <person name="Dubchak I."/>
            <person name="Pazour G.J."/>
            <person name="Ren Q."/>
            <person name="Paulsen I."/>
            <person name="Delwiche C."/>
            <person name="Schmutz J."/>
            <person name="Rokhsar D."/>
            <person name="Van de Peer Y."/>
            <person name="Moreau H."/>
            <person name="Grigoriev I.V."/>
        </authorList>
    </citation>
    <scope>NUCLEOTIDE SEQUENCE [LARGE SCALE GENOMIC DNA]</scope>
    <source>
        <strain evidence="6 7">CCE9901</strain>
    </source>
</reference>
<dbReference type="RefSeq" id="XP_001417129.1">
    <property type="nucleotide sequence ID" value="XM_001417092.1"/>
</dbReference>
<gene>
    <name evidence="6" type="ORF">OSTLU_92549</name>
</gene>
<evidence type="ECO:0000256" key="2">
    <source>
        <dbReference type="ARBA" id="ARBA00022692"/>
    </source>
</evidence>
<sequence>MPRPRASQTPSFALEFASSFVVCAALATLDVQATLARKYLGPILERVGARALADDDAAVTLALLFVNLAIVFSPSYQALTRGATNNPTAYALKGMLGDTGAARACANACAAVLAHVCALKAVMVVMRTHPEYLPGKGAIAPIVPTGTTASAAAAETAVVAANFLFFGLAERAFAAALIPTLVSGFYVMTMMIEGCRYSCGYMNPSTVIASHALAGDLKSREAFEAIAPYVIGGIAGSVIVAIAAKVLVPEPKSAKRARAQSKAVVRSISKARAGGAATRKGAKQK</sequence>
<protein>
    <submittedName>
        <fullName evidence="6">Uncharacterized protein</fullName>
    </submittedName>
</protein>
<name>A4RVG1_OSTLU</name>
<dbReference type="EMBL" id="CP000584">
    <property type="protein sequence ID" value="ABO95422.1"/>
    <property type="molecule type" value="Genomic_DNA"/>
</dbReference>
<feature type="transmembrane region" description="Helical" evidence="5">
    <location>
        <begin position="138"/>
        <end position="165"/>
    </location>
</feature>
<dbReference type="Proteomes" id="UP000001568">
    <property type="component" value="Chromosome 4"/>
</dbReference>
<dbReference type="OrthoDB" id="498716at2759"/>
<evidence type="ECO:0000256" key="4">
    <source>
        <dbReference type="ARBA" id="ARBA00023136"/>
    </source>
</evidence>
<accession>A4RVG1</accession>
<evidence type="ECO:0000313" key="7">
    <source>
        <dbReference type="Proteomes" id="UP000001568"/>
    </source>
</evidence>
<evidence type="ECO:0000256" key="3">
    <source>
        <dbReference type="ARBA" id="ARBA00022989"/>
    </source>
</evidence>
<evidence type="ECO:0000313" key="6">
    <source>
        <dbReference type="EMBL" id="ABO95422.1"/>
    </source>
</evidence>
<dbReference type="KEGG" id="olu:OSTLU_92549"/>
<feature type="transmembrane region" description="Helical" evidence="5">
    <location>
        <begin position="172"/>
        <end position="192"/>
    </location>
</feature>
<dbReference type="Gramene" id="ABO95422">
    <property type="protein sequence ID" value="ABO95422"/>
    <property type="gene ID" value="OSTLU_92549"/>
</dbReference>
<dbReference type="HOGENOM" id="CLU_977921_0_0_1"/>
<dbReference type="InterPro" id="IPR023271">
    <property type="entry name" value="Aquaporin-like"/>
</dbReference>
<evidence type="ECO:0000256" key="1">
    <source>
        <dbReference type="ARBA" id="ARBA00004141"/>
    </source>
</evidence>
<keyword evidence="7" id="KW-1185">Reference proteome</keyword>
<dbReference type="GO" id="GO:0016020">
    <property type="term" value="C:membrane"/>
    <property type="evidence" value="ECO:0007669"/>
    <property type="project" value="UniProtKB-SubCell"/>
</dbReference>